<name>A0ABD4QW59_VIBAN</name>
<reference evidence="1 2" key="1">
    <citation type="journal article" date="2017" name="J. Fish Dis.">
        <title>Comparative assessment of Vibrio virulence in marine fish larvae.</title>
        <authorList>
            <person name="Ronneseth A."/>
            <person name="Castillo D."/>
            <person name="D'Alvise P."/>
            <person name="Tonnesen O."/>
            <person name="Haugland G."/>
            <person name="Grotkjaer T."/>
            <person name="Engell-Sorensen K."/>
            <person name="Norremark L."/>
            <person name="Bergh O."/>
            <person name="Wergeland H.I."/>
            <person name="Gram L."/>
        </authorList>
    </citation>
    <scope>NUCLEOTIDE SEQUENCE [LARGE SCALE GENOMIC DNA]</scope>
    <source>
        <strain evidence="1 2">90-11-286</strain>
    </source>
</reference>
<accession>A0ABD4QW59</accession>
<organism evidence="1 2">
    <name type="scientific">Vibrio anguillarum</name>
    <name type="common">Listonella anguillarum</name>
    <dbReference type="NCBI Taxonomy" id="55601"/>
    <lineage>
        <taxon>Bacteria</taxon>
        <taxon>Pseudomonadati</taxon>
        <taxon>Pseudomonadota</taxon>
        <taxon>Gammaproteobacteria</taxon>
        <taxon>Vibrionales</taxon>
        <taxon>Vibrionaceae</taxon>
        <taxon>Vibrio</taxon>
    </lineage>
</organism>
<gene>
    <name evidence="1" type="ORF">PL14_12380</name>
</gene>
<proteinExistence type="predicted"/>
<dbReference type="AlphaFoldDB" id="A0ABD4QW59"/>
<dbReference type="Proteomes" id="UP000078309">
    <property type="component" value="Unassembled WGS sequence"/>
</dbReference>
<dbReference type="RefSeq" id="WP_156117117.1">
    <property type="nucleotide sequence ID" value="NZ_AJYT02000092.1"/>
</dbReference>
<dbReference type="EMBL" id="JAHGUI010000045">
    <property type="protein sequence ID" value="MBT2919482.1"/>
    <property type="molecule type" value="Genomic_DNA"/>
</dbReference>
<protein>
    <submittedName>
        <fullName evidence="1">Uncharacterized protein</fullName>
    </submittedName>
</protein>
<evidence type="ECO:0000313" key="1">
    <source>
        <dbReference type="EMBL" id="MBT2919482.1"/>
    </source>
</evidence>
<evidence type="ECO:0000313" key="2">
    <source>
        <dbReference type="Proteomes" id="UP000078309"/>
    </source>
</evidence>
<comment type="caution">
    <text evidence="1">The sequence shown here is derived from an EMBL/GenBank/DDBJ whole genome shotgun (WGS) entry which is preliminary data.</text>
</comment>
<sequence>MNRVIHRMSFAVVDKSAKCFVAQGALAWNPQDSHGILSHYISYSLWIAKDYGSHT</sequence>